<evidence type="ECO:0008006" key="3">
    <source>
        <dbReference type="Google" id="ProtNLM"/>
    </source>
</evidence>
<dbReference type="OrthoDB" id="10497399at2759"/>
<dbReference type="EMBL" id="JABFUD020000020">
    <property type="protein sequence ID" value="KAI5064611.1"/>
    <property type="molecule type" value="Genomic_DNA"/>
</dbReference>
<dbReference type="AlphaFoldDB" id="A0A9D4UAU0"/>
<gene>
    <name evidence="1" type="ORF">GOP47_0021281</name>
</gene>
<reference evidence="1" key="1">
    <citation type="submission" date="2021-01" db="EMBL/GenBank/DDBJ databases">
        <title>Adiantum capillus-veneris genome.</title>
        <authorList>
            <person name="Fang Y."/>
            <person name="Liao Q."/>
        </authorList>
    </citation>
    <scope>NUCLEOTIDE SEQUENCE</scope>
    <source>
        <strain evidence="1">H3</strain>
        <tissue evidence="1">Leaf</tissue>
    </source>
</reference>
<accession>A0A9D4UAU0</accession>
<dbReference type="Proteomes" id="UP000886520">
    <property type="component" value="Chromosome 20"/>
</dbReference>
<dbReference type="SUPFAM" id="SSF81383">
    <property type="entry name" value="F-box domain"/>
    <property type="match status" value="1"/>
</dbReference>
<evidence type="ECO:0000313" key="2">
    <source>
        <dbReference type="Proteomes" id="UP000886520"/>
    </source>
</evidence>
<name>A0A9D4UAU0_ADICA</name>
<dbReference type="CDD" id="cd09917">
    <property type="entry name" value="F-box_SF"/>
    <property type="match status" value="1"/>
</dbReference>
<evidence type="ECO:0000313" key="1">
    <source>
        <dbReference type="EMBL" id="KAI5064611.1"/>
    </source>
</evidence>
<dbReference type="InterPro" id="IPR036047">
    <property type="entry name" value="F-box-like_dom_sf"/>
</dbReference>
<organism evidence="1 2">
    <name type="scientific">Adiantum capillus-veneris</name>
    <name type="common">Maidenhair fern</name>
    <dbReference type="NCBI Taxonomy" id="13818"/>
    <lineage>
        <taxon>Eukaryota</taxon>
        <taxon>Viridiplantae</taxon>
        <taxon>Streptophyta</taxon>
        <taxon>Embryophyta</taxon>
        <taxon>Tracheophyta</taxon>
        <taxon>Polypodiopsida</taxon>
        <taxon>Polypodiidae</taxon>
        <taxon>Polypodiales</taxon>
        <taxon>Pteridineae</taxon>
        <taxon>Pteridaceae</taxon>
        <taxon>Vittarioideae</taxon>
        <taxon>Adiantum</taxon>
    </lineage>
</organism>
<proteinExistence type="predicted"/>
<dbReference type="InterPro" id="IPR032675">
    <property type="entry name" value="LRR_dom_sf"/>
</dbReference>
<comment type="caution">
    <text evidence="1">The sequence shown here is derived from an EMBL/GenBank/DDBJ whole genome shotgun (WGS) entry which is preliminary data.</text>
</comment>
<dbReference type="Gene3D" id="3.80.10.10">
    <property type="entry name" value="Ribonuclease Inhibitor"/>
    <property type="match status" value="1"/>
</dbReference>
<dbReference type="PANTHER" id="PTHR31639">
    <property type="entry name" value="F-BOX PROTEIN-LIKE"/>
    <property type="match status" value="1"/>
</dbReference>
<keyword evidence="2" id="KW-1185">Reference proteome</keyword>
<sequence>MQGRLLNLCADRPSQSFTSRIMDMISDSSHTGKRLAPSGSSFDCFPDEVIGIILSHMPCVRDVVMASVTCHKWQEAAWNYLYRLNFIESDFVSRGTVMTRISREAIISKVVMKTKSLRELSICMYRTVSIQAVPLITWLDFTKKSLTSLTLENGIQPNLNLLDSLGGGQSKLKCFKWESPYIRTIDSIRHSFQSLVSLSLVRPSCTLSPKNLQELLCICPSLASLRLEDTHIYYQADATCQMKSCSLKALSLHGGFEGIDHVVLFMECLDLLTVEGVTFQSLKLVQERQSCLQNLTIEHANVAAWDLGESVNSLRTFNLNQGDDLAKEWPRYYQLISTVRTLQKLQLSGRMLTIHEGVNLNEIAGAFPELSQLAVNYEHAPRAFMACNSAYFKKLVILKLSANTINEPFALWIAQFLNRCASLKRLKIAGEVCEAKTRYMKSLCMFNAAIIDIMRSYPHVKVSFDFY</sequence>
<protein>
    <recommendedName>
        <fullName evidence="3">F-box domain-containing protein</fullName>
    </recommendedName>
</protein>
<dbReference type="SUPFAM" id="SSF52058">
    <property type="entry name" value="L domain-like"/>
    <property type="match status" value="1"/>
</dbReference>
<dbReference type="PANTHER" id="PTHR31639:SF256">
    <property type="entry name" value="OS07G0242900 PROTEIN"/>
    <property type="match status" value="1"/>
</dbReference>